<dbReference type="InterPro" id="IPR050624">
    <property type="entry name" value="HTH-type_Tx_Regulator"/>
</dbReference>
<feature type="DNA-binding region" description="H-T-H motif" evidence="2">
    <location>
        <begin position="34"/>
        <end position="53"/>
    </location>
</feature>
<dbReference type="PANTHER" id="PTHR43479">
    <property type="entry name" value="ACREF/ENVCD OPERON REPRESSOR-RELATED"/>
    <property type="match status" value="1"/>
</dbReference>
<dbReference type="GO" id="GO:0003677">
    <property type="term" value="F:DNA binding"/>
    <property type="evidence" value="ECO:0007669"/>
    <property type="project" value="UniProtKB-UniRule"/>
</dbReference>
<dbReference type="SUPFAM" id="SSF46689">
    <property type="entry name" value="Homeodomain-like"/>
    <property type="match status" value="1"/>
</dbReference>
<dbReference type="KEGG" id="mpg:Theba_2095"/>
<accession>I2F726</accession>
<evidence type="ECO:0000313" key="5">
    <source>
        <dbReference type="Proteomes" id="UP000002881"/>
    </source>
</evidence>
<dbReference type="InterPro" id="IPR001647">
    <property type="entry name" value="HTH_TetR"/>
</dbReference>
<organism evidence="4 5">
    <name type="scientific">Mesotoga prima MesG1.Ag.4.2</name>
    <dbReference type="NCBI Taxonomy" id="660470"/>
    <lineage>
        <taxon>Bacteria</taxon>
        <taxon>Thermotogati</taxon>
        <taxon>Thermotogota</taxon>
        <taxon>Thermotogae</taxon>
        <taxon>Kosmotogales</taxon>
        <taxon>Kosmotogaceae</taxon>
        <taxon>Mesotoga</taxon>
    </lineage>
</organism>
<dbReference type="Pfam" id="PF00440">
    <property type="entry name" value="TetR_N"/>
    <property type="match status" value="1"/>
</dbReference>
<gene>
    <name evidence="4" type="ORF">Theba_2095</name>
</gene>
<dbReference type="STRING" id="660470.Theba_2095"/>
<dbReference type="InterPro" id="IPR036271">
    <property type="entry name" value="Tet_transcr_reg_TetR-rel_C_sf"/>
</dbReference>
<feature type="domain" description="HTH tetR-type" evidence="3">
    <location>
        <begin position="11"/>
        <end position="71"/>
    </location>
</feature>
<sequence length="211" mass="24490">MPKETFYNLPKTKRKRILEAAIDEFAENGYENSRVNEIVRRSSIPKGSFYQYFENKSDLFRYVLDIIYKKKMEIMTGIEISHRELSVFETLRVMVEAGIKMAEEDPRLLKISDSLVANKPLMDEVLIEYAPSSDDFIISLIRRGKNNGELADWVDPELSAKLITAFMLSLSEMIRSSSNGKITDETRKKYLSLINLLEYGMKRREDYDSGM</sequence>
<dbReference type="Gene3D" id="1.10.357.10">
    <property type="entry name" value="Tetracycline Repressor, domain 2"/>
    <property type="match status" value="1"/>
</dbReference>
<evidence type="ECO:0000256" key="2">
    <source>
        <dbReference type="PROSITE-ProRule" id="PRU00335"/>
    </source>
</evidence>
<dbReference type="PRINTS" id="PR00455">
    <property type="entry name" value="HTHTETR"/>
</dbReference>
<dbReference type="PROSITE" id="PS50977">
    <property type="entry name" value="HTH_TETR_2"/>
    <property type="match status" value="1"/>
</dbReference>
<evidence type="ECO:0000259" key="3">
    <source>
        <dbReference type="PROSITE" id="PS50977"/>
    </source>
</evidence>
<dbReference type="Proteomes" id="UP000002881">
    <property type="component" value="Chromosome"/>
</dbReference>
<dbReference type="RefSeq" id="WP_014731506.1">
    <property type="nucleotide sequence ID" value="NC_017934.1"/>
</dbReference>
<dbReference type="AlphaFoldDB" id="I2F726"/>
<dbReference type="InterPro" id="IPR009057">
    <property type="entry name" value="Homeodomain-like_sf"/>
</dbReference>
<protein>
    <submittedName>
        <fullName evidence="4">Transcriptional regulator</fullName>
    </submittedName>
</protein>
<name>I2F726_9BACT</name>
<reference evidence="4 5" key="1">
    <citation type="journal article" date="2012" name="Genome Biol. Evol.">
        <title>Genome Sequence of the Mesophilic Thermotogales Bacterium Mesotoga prima MesG1.Ag.4.2 Reveals the Largest Thermotogales Genome To Date.</title>
        <authorList>
            <person name="Zhaxybayeva O."/>
            <person name="Swithers K.S."/>
            <person name="Foght J."/>
            <person name="Green A.G."/>
            <person name="Bruce D."/>
            <person name="Detter C."/>
            <person name="Han S."/>
            <person name="Teshima H."/>
            <person name="Han J."/>
            <person name="Woyke T."/>
            <person name="Pitluck S."/>
            <person name="Nolan M."/>
            <person name="Ivanova N."/>
            <person name="Pati A."/>
            <person name="Land M.L."/>
            <person name="Dlutek M."/>
            <person name="Doolittle W.F."/>
            <person name="Noll K.M."/>
            <person name="Nesbo C.L."/>
        </authorList>
    </citation>
    <scope>NUCLEOTIDE SEQUENCE [LARGE SCALE GENOMIC DNA]</scope>
    <source>
        <strain evidence="5">mesG1.Ag.4.2</strain>
    </source>
</reference>
<dbReference type="SUPFAM" id="SSF48498">
    <property type="entry name" value="Tetracyclin repressor-like, C-terminal domain"/>
    <property type="match status" value="1"/>
</dbReference>
<evidence type="ECO:0000313" key="4">
    <source>
        <dbReference type="EMBL" id="AFK07729.1"/>
    </source>
</evidence>
<dbReference type="HOGENOM" id="CLU_069356_45_1_0"/>
<dbReference type="GeneID" id="87107835"/>
<dbReference type="EMBL" id="CP003532">
    <property type="protein sequence ID" value="AFK07729.1"/>
    <property type="molecule type" value="Genomic_DNA"/>
</dbReference>
<dbReference type="PANTHER" id="PTHR43479:SF11">
    <property type="entry name" value="ACREF_ENVCD OPERON REPRESSOR-RELATED"/>
    <property type="match status" value="1"/>
</dbReference>
<keyword evidence="5" id="KW-1185">Reference proteome</keyword>
<keyword evidence="1 2" id="KW-0238">DNA-binding</keyword>
<evidence type="ECO:0000256" key="1">
    <source>
        <dbReference type="ARBA" id="ARBA00023125"/>
    </source>
</evidence>
<dbReference type="eggNOG" id="COG1309">
    <property type="taxonomic scope" value="Bacteria"/>
</dbReference>
<proteinExistence type="predicted"/>